<protein>
    <submittedName>
        <fullName evidence="1">Uncharacterized protein</fullName>
    </submittedName>
</protein>
<reference evidence="1 2" key="1">
    <citation type="submission" date="2017-11" db="EMBL/GenBank/DDBJ databases">
        <title>Bacillus camelliae sp. nov., isolated from pu'er tea.</title>
        <authorList>
            <person name="Niu L."/>
        </authorList>
    </citation>
    <scope>NUCLEOTIDE SEQUENCE [LARGE SCALE GENOMIC DNA]</scope>
    <source>
        <strain evidence="1 2">7578-1</strain>
    </source>
</reference>
<name>A0A2N3LQE9_9BACI</name>
<dbReference type="RefSeq" id="WP_101352464.1">
    <property type="nucleotide sequence ID" value="NZ_PIQO01000001.1"/>
</dbReference>
<organism evidence="1 2">
    <name type="scientific">Heyndrickxia camelliae</name>
    <dbReference type="NCBI Taxonomy" id="1707093"/>
    <lineage>
        <taxon>Bacteria</taxon>
        <taxon>Bacillati</taxon>
        <taxon>Bacillota</taxon>
        <taxon>Bacilli</taxon>
        <taxon>Bacillales</taxon>
        <taxon>Bacillaceae</taxon>
        <taxon>Heyndrickxia</taxon>
    </lineage>
</organism>
<dbReference type="Pfam" id="PF25847">
    <property type="entry name" value="YgzA"/>
    <property type="match status" value="1"/>
</dbReference>
<evidence type="ECO:0000313" key="2">
    <source>
        <dbReference type="Proteomes" id="UP000233440"/>
    </source>
</evidence>
<dbReference type="Proteomes" id="UP000233440">
    <property type="component" value="Unassembled WGS sequence"/>
</dbReference>
<sequence>MKVEKLIADELQCMFLEGQLQDFKEDYINFLTRKLWIGEISVNDLIKEEPKIKDKVSDAVSRISFSSIKRDTIIE</sequence>
<dbReference type="EMBL" id="PIQO01000001">
    <property type="protein sequence ID" value="PKR86815.1"/>
    <property type="molecule type" value="Genomic_DNA"/>
</dbReference>
<dbReference type="AlphaFoldDB" id="A0A2N3LQE9"/>
<keyword evidence="2" id="KW-1185">Reference proteome</keyword>
<accession>A0A2N3LQE9</accession>
<dbReference type="OrthoDB" id="2920874at2"/>
<proteinExistence type="predicted"/>
<gene>
    <name evidence="1" type="ORF">CWO92_01790</name>
</gene>
<dbReference type="InterPro" id="IPR058862">
    <property type="entry name" value="YgzA"/>
</dbReference>
<evidence type="ECO:0000313" key="1">
    <source>
        <dbReference type="EMBL" id="PKR86815.1"/>
    </source>
</evidence>
<comment type="caution">
    <text evidence="1">The sequence shown here is derived from an EMBL/GenBank/DDBJ whole genome shotgun (WGS) entry which is preliminary data.</text>
</comment>